<keyword evidence="5" id="KW-1185">Reference proteome</keyword>
<dbReference type="InterPro" id="IPR036249">
    <property type="entry name" value="Thioredoxin-like_sf"/>
</dbReference>
<comment type="similarity">
    <text evidence="1">Belongs to the phosducin family.</text>
</comment>
<evidence type="ECO:0000256" key="1">
    <source>
        <dbReference type="ARBA" id="ARBA00009686"/>
    </source>
</evidence>
<dbReference type="AlphaFoldDB" id="A0A418B0T9"/>
<dbReference type="InterPro" id="IPR024253">
    <property type="entry name" value="Phosducin_thioredoxin-like_dom"/>
</dbReference>
<organism evidence="4 5">
    <name type="scientific">Aphanomyces invadans</name>
    <dbReference type="NCBI Taxonomy" id="157072"/>
    <lineage>
        <taxon>Eukaryota</taxon>
        <taxon>Sar</taxon>
        <taxon>Stramenopiles</taxon>
        <taxon>Oomycota</taxon>
        <taxon>Saprolegniomycetes</taxon>
        <taxon>Saprolegniales</taxon>
        <taxon>Verrucalvaceae</taxon>
        <taxon>Aphanomyces</taxon>
    </lineage>
</organism>
<feature type="compositionally biased region" description="Acidic residues" evidence="2">
    <location>
        <begin position="35"/>
        <end position="46"/>
    </location>
</feature>
<proteinExistence type="inferred from homology"/>
<evidence type="ECO:0000313" key="5">
    <source>
        <dbReference type="Proteomes" id="UP000285060"/>
    </source>
</evidence>
<dbReference type="SUPFAM" id="SSF52833">
    <property type="entry name" value="Thioredoxin-like"/>
    <property type="match status" value="1"/>
</dbReference>
<dbReference type="GO" id="GO:0006457">
    <property type="term" value="P:protein folding"/>
    <property type="evidence" value="ECO:0007669"/>
    <property type="project" value="TreeGrafter"/>
</dbReference>
<gene>
    <name evidence="4" type="ORF">DYB32_003392</name>
</gene>
<dbReference type="PANTHER" id="PTHR45809:SF3">
    <property type="entry name" value="VIRAL IAP-ASSOCIATED FACTOR HOMOLOG"/>
    <property type="match status" value="1"/>
</dbReference>
<evidence type="ECO:0000313" key="4">
    <source>
        <dbReference type="EMBL" id="RHY31530.1"/>
    </source>
</evidence>
<feature type="region of interest" description="Disordered" evidence="2">
    <location>
        <begin position="32"/>
        <end position="51"/>
    </location>
</feature>
<evidence type="ECO:0000256" key="2">
    <source>
        <dbReference type="SAM" id="MobiDB-lite"/>
    </source>
</evidence>
<feature type="domain" description="Phosducin" evidence="3">
    <location>
        <begin position="107"/>
        <end position="235"/>
    </location>
</feature>
<dbReference type="EMBL" id="QUSY01000207">
    <property type="protein sequence ID" value="RHY31530.1"/>
    <property type="molecule type" value="Genomic_DNA"/>
</dbReference>
<dbReference type="Gene3D" id="3.40.30.10">
    <property type="entry name" value="Glutaredoxin"/>
    <property type="match status" value="1"/>
</dbReference>
<dbReference type="GO" id="GO:0005737">
    <property type="term" value="C:cytoplasm"/>
    <property type="evidence" value="ECO:0007669"/>
    <property type="project" value="TreeGrafter"/>
</dbReference>
<evidence type="ECO:0000259" key="3">
    <source>
        <dbReference type="Pfam" id="PF02114"/>
    </source>
</evidence>
<protein>
    <recommendedName>
        <fullName evidence="3">Phosducin domain-containing protein</fullName>
    </recommendedName>
</protein>
<comment type="caution">
    <text evidence="4">The sequence shown here is derived from an EMBL/GenBank/DDBJ whole genome shotgun (WGS) entry which is preliminary data.</text>
</comment>
<reference evidence="4 5" key="1">
    <citation type="submission" date="2018-08" db="EMBL/GenBank/DDBJ databases">
        <title>Aphanomyces genome sequencing and annotation.</title>
        <authorList>
            <person name="Minardi D."/>
            <person name="Oidtmann B."/>
            <person name="Van Der Giezen M."/>
            <person name="Studholme D.J."/>
        </authorList>
    </citation>
    <scope>NUCLEOTIDE SEQUENCE [LARGE SCALE GENOMIC DNA]</scope>
    <source>
        <strain evidence="4 5">NJM0002</strain>
    </source>
</reference>
<name>A0A418B0T9_9STRA</name>
<dbReference type="PANTHER" id="PTHR45809">
    <property type="entry name" value="VIRAL IAP-ASSOCIATED FACTOR HOMOLOG"/>
    <property type="match status" value="1"/>
</dbReference>
<dbReference type="InterPro" id="IPR051498">
    <property type="entry name" value="Phosducin-like_chap/apop_reg"/>
</dbReference>
<dbReference type="Proteomes" id="UP000285060">
    <property type="component" value="Unassembled WGS sequence"/>
</dbReference>
<dbReference type="Pfam" id="PF02114">
    <property type="entry name" value="Phosducin"/>
    <property type="match status" value="1"/>
</dbReference>
<accession>A0A418B0T9</accession>
<dbReference type="VEuPathDB" id="FungiDB:H310_05766"/>
<sequence length="238" mass="27223">MNRGSKTYVGTGETTEWEDILIKKGIIAPKTKVTEEEEYESEDETDPREKATLDELDEMEVGIGTSNAFATSDVMLLGRLRRRSRAATYSVWFTLCLVRLHSIVGSRDKRIAEMKAQMARNVFGDVRPISKDEWTREVTEASKNCWVVAYLWENSVEACKLMDQILRVIASRHRDVKFVSIQSQVCVENWPARNLPTLFMYKDGNLATQMLTLNKLKGLNTRVEDVEEYLADQGVFKA</sequence>